<dbReference type="Pfam" id="PF13426">
    <property type="entry name" value="PAS_9"/>
    <property type="match status" value="1"/>
</dbReference>
<dbReference type="SUPFAM" id="SSF55785">
    <property type="entry name" value="PYP-like sensor domain (PAS domain)"/>
    <property type="match status" value="2"/>
</dbReference>
<proteinExistence type="predicted"/>
<gene>
    <name evidence="7" type="ORF">J0B03_09075</name>
</gene>
<reference evidence="7" key="1">
    <citation type="submission" date="2021-03" db="EMBL/GenBank/DDBJ databases">
        <title>Alkalibacter marinus sp. nov., isolated from tidal flat sediment.</title>
        <authorList>
            <person name="Namirimu T."/>
            <person name="Yang J.-A."/>
            <person name="Yang S.-H."/>
            <person name="Kim Y.-J."/>
            <person name="Kwon K.K."/>
        </authorList>
    </citation>
    <scope>NUCLEOTIDE SEQUENCE</scope>
    <source>
        <strain evidence="7">ES005</strain>
    </source>
</reference>
<feature type="domain" description="GGDEF" evidence="6">
    <location>
        <begin position="417"/>
        <end position="549"/>
    </location>
</feature>
<dbReference type="Proteomes" id="UP000663499">
    <property type="component" value="Chromosome"/>
</dbReference>
<dbReference type="CDD" id="cd01948">
    <property type="entry name" value="EAL"/>
    <property type="match status" value="1"/>
</dbReference>
<evidence type="ECO:0000259" key="4">
    <source>
        <dbReference type="PROSITE" id="PS50113"/>
    </source>
</evidence>
<feature type="transmembrane region" description="Helical" evidence="2">
    <location>
        <begin position="56"/>
        <end position="76"/>
    </location>
</feature>
<dbReference type="Pfam" id="PF00990">
    <property type="entry name" value="GGDEF"/>
    <property type="match status" value="1"/>
</dbReference>
<dbReference type="PROSITE" id="PS50883">
    <property type="entry name" value="EAL"/>
    <property type="match status" value="1"/>
</dbReference>
<dbReference type="InterPro" id="IPR000700">
    <property type="entry name" value="PAS-assoc_C"/>
</dbReference>
<evidence type="ECO:0000259" key="6">
    <source>
        <dbReference type="PROSITE" id="PS50887"/>
    </source>
</evidence>
<dbReference type="SMART" id="SM00091">
    <property type="entry name" value="PAS"/>
    <property type="match status" value="2"/>
</dbReference>
<organism evidence="7 8">
    <name type="scientific">Alkalibacter rhizosphaerae</name>
    <dbReference type="NCBI Taxonomy" id="2815577"/>
    <lineage>
        <taxon>Bacteria</taxon>
        <taxon>Bacillati</taxon>
        <taxon>Bacillota</taxon>
        <taxon>Clostridia</taxon>
        <taxon>Eubacteriales</taxon>
        <taxon>Eubacteriaceae</taxon>
        <taxon>Alkalibacter</taxon>
    </lineage>
</organism>
<dbReference type="Gene3D" id="3.30.70.270">
    <property type="match status" value="1"/>
</dbReference>
<dbReference type="CDD" id="cd00130">
    <property type="entry name" value="PAS"/>
    <property type="match status" value="2"/>
</dbReference>
<evidence type="ECO:0000259" key="5">
    <source>
        <dbReference type="PROSITE" id="PS50883"/>
    </source>
</evidence>
<evidence type="ECO:0000256" key="1">
    <source>
        <dbReference type="SAM" id="Coils"/>
    </source>
</evidence>
<keyword evidence="8" id="KW-1185">Reference proteome</keyword>
<dbReference type="InterPro" id="IPR052155">
    <property type="entry name" value="Biofilm_reg_signaling"/>
</dbReference>
<dbReference type="NCBIfam" id="TIGR00254">
    <property type="entry name" value="GGDEF"/>
    <property type="match status" value="1"/>
</dbReference>
<keyword evidence="2" id="KW-1133">Transmembrane helix</keyword>
<dbReference type="InterPro" id="IPR001633">
    <property type="entry name" value="EAL_dom"/>
</dbReference>
<evidence type="ECO:0000313" key="8">
    <source>
        <dbReference type="Proteomes" id="UP000663499"/>
    </source>
</evidence>
<keyword evidence="1" id="KW-0175">Coiled coil</keyword>
<dbReference type="RefSeq" id="WP_207299295.1">
    <property type="nucleotide sequence ID" value="NZ_CP071444.1"/>
</dbReference>
<keyword evidence="2" id="KW-0472">Membrane</keyword>
<dbReference type="SMART" id="SM00267">
    <property type="entry name" value="GGDEF"/>
    <property type="match status" value="1"/>
</dbReference>
<feature type="domain" description="PAC" evidence="4">
    <location>
        <begin position="207"/>
        <end position="259"/>
    </location>
</feature>
<dbReference type="AlphaFoldDB" id="A0A974XGM0"/>
<feature type="transmembrane region" description="Helical" evidence="2">
    <location>
        <begin position="28"/>
        <end position="50"/>
    </location>
</feature>
<feature type="coiled-coil region" evidence="1">
    <location>
        <begin position="104"/>
        <end position="131"/>
    </location>
</feature>
<protein>
    <submittedName>
        <fullName evidence="7">EAL domain-containing protein</fullName>
    </submittedName>
</protein>
<dbReference type="Pfam" id="PF08447">
    <property type="entry name" value="PAS_3"/>
    <property type="match status" value="1"/>
</dbReference>
<evidence type="ECO:0000259" key="3">
    <source>
        <dbReference type="PROSITE" id="PS50112"/>
    </source>
</evidence>
<dbReference type="SMART" id="SM00086">
    <property type="entry name" value="PAC"/>
    <property type="match status" value="2"/>
</dbReference>
<dbReference type="PROSITE" id="PS50887">
    <property type="entry name" value="GGDEF"/>
    <property type="match status" value="1"/>
</dbReference>
<dbReference type="KEGG" id="alka:J0B03_09075"/>
<dbReference type="InterPro" id="IPR035965">
    <property type="entry name" value="PAS-like_dom_sf"/>
</dbReference>
<dbReference type="NCBIfam" id="TIGR00229">
    <property type="entry name" value="sensory_box"/>
    <property type="match status" value="2"/>
</dbReference>
<dbReference type="InterPro" id="IPR013655">
    <property type="entry name" value="PAS_fold_3"/>
</dbReference>
<dbReference type="Gene3D" id="3.30.450.20">
    <property type="entry name" value="PAS domain"/>
    <property type="match status" value="2"/>
</dbReference>
<accession>A0A974XGM0</accession>
<evidence type="ECO:0000313" key="7">
    <source>
        <dbReference type="EMBL" id="QSX07953.1"/>
    </source>
</evidence>
<dbReference type="InterPro" id="IPR035919">
    <property type="entry name" value="EAL_sf"/>
</dbReference>
<dbReference type="SMART" id="SM00052">
    <property type="entry name" value="EAL"/>
    <property type="match status" value="1"/>
</dbReference>
<dbReference type="Pfam" id="PF00563">
    <property type="entry name" value="EAL"/>
    <property type="match status" value="1"/>
</dbReference>
<dbReference type="PANTHER" id="PTHR44757:SF2">
    <property type="entry name" value="BIOFILM ARCHITECTURE MAINTENANCE PROTEIN MBAA"/>
    <property type="match status" value="1"/>
</dbReference>
<dbReference type="SUPFAM" id="SSF55073">
    <property type="entry name" value="Nucleotide cyclase"/>
    <property type="match status" value="1"/>
</dbReference>
<feature type="domain" description="EAL" evidence="5">
    <location>
        <begin position="558"/>
        <end position="812"/>
    </location>
</feature>
<keyword evidence="2" id="KW-0812">Transmembrane</keyword>
<sequence length="821" mass="94995">MQDVDKKLEYFIKIKEDISPRREAKRIILIYLLLGGLWIVLSDRVAAYLFTDVETLAAFSTWKGWFYVIVTGYIFYRIIRRSLKLYQNAVETIFDNYKGLGFAHKELIRTEQQLQKKYQELDESIRASKINEMRLDLAVAGAKDGIWEWDIQKDEYRVSERWILDCGYDTEDLPSSWTQWLRLIHADDANQADQEMKDFLEGREEAFQSVYRIRCRNGLYRTILSKGVCVRNENGEPARMAGSHSDITAELKLHKSLREEQELSDNIIDESPIMVLLLSPDWTILRANEHALEKTGYRKEEVEGRKAFDFVPKTYEDPLMESYKNLVTGERVRALESEIYTKDQQKLNILWNFSLLHDENEETRGIILSGTDITGRKEMESKLYERAYYDFLTGLPNRALLLDTVQEWLTQDENPMDKMALIYVDVDNFKHINEIHGHHVGDQMLKYLGLKISENVQNAGISARLGGDEFAIALKGADEAMVQYVLDCLLEDLQTPWIYEENAFYIQISAGVVMYPKDGTDVESLFRRMDLAAFEAKEKGKNRTEFYHSDMEQKSHRFVQMENWIRSAISNQEFAVHYQPQVNMKTGEIIKMEALIRWDRPNHGIISPVVFIPVAEQTGHMEAITTWVLREASRQKKAWEEKGIAVPTISINLSSVHLSQGIITDELIDEYKEGWREPGSLELEITEAAILYNEGQALEQLKRLKKRGITIALDDFGTGYSSLTHLQKLPIDTLKVDRSFLLHVLEDPRERSLYMGVVNLAHDLGLRVVAEGVETKEQVEFLLSNHCILGQGYYFSKVLPPEEMETLLRQGSVVVEKEMED</sequence>
<dbReference type="PANTHER" id="PTHR44757">
    <property type="entry name" value="DIGUANYLATE CYCLASE DGCP"/>
    <property type="match status" value="1"/>
</dbReference>
<dbReference type="CDD" id="cd01949">
    <property type="entry name" value="GGDEF"/>
    <property type="match status" value="1"/>
</dbReference>
<dbReference type="InterPro" id="IPR001610">
    <property type="entry name" value="PAC"/>
</dbReference>
<feature type="domain" description="PAS" evidence="3">
    <location>
        <begin position="260"/>
        <end position="330"/>
    </location>
</feature>
<dbReference type="EMBL" id="CP071444">
    <property type="protein sequence ID" value="QSX07953.1"/>
    <property type="molecule type" value="Genomic_DNA"/>
</dbReference>
<feature type="domain" description="PAC" evidence="4">
    <location>
        <begin position="333"/>
        <end position="385"/>
    </location>
</feature>
<dbReference type="Gene3D" id="3.20.20.450">
    <property type="entry name" value="EAL domain"/>
    <property type="match status" value="1"/>
</dbReference>
<evidence type="ECO:0000256" key="2">
    <source>
        <dbReference type="SAM" id="Phobius"/>
    </source>
</evidence>
<dbReference type="InterPro" id="IPR000014">
    <property type="entry name" value="PAS"/>
</dbReference>
<dbReference type="InterPro" id="IPR043128">
    <property type="entry name" value="Rev_trsase/Diguanyl_cyclase"/>
</dbReference>
<dbReference type="PROSITE" id="PS50112">
    <property type="entry name" value="PAS"/>
    <property type="match status" value="1"/>
</dbReference>
<name>A0A974XGM0_9FIRM</name>
<dbReference type="PROSITE" id="PS50113">
    <property type="entry name" value="PAC"/>
    <property type="match status" value="2"/>
</dbReference>
<dbReference type="InterPro" id="IPR000160">
    <property type="entry name" value="GGDEF_dom"/>
</dbReference>
<dbReference type="SUPFAM" id="SSF141868">
    <property type="entry name" value="EAL domain-like"/>
    <property type="match status" value="1"/>
</dbReference>
<dbReference type="InterPro" id="IPR029787">
    <property type="entry name" value="Nucleotide_cyclase"/>
</dbReference>